<comment type="caution">
    <text evidence="1">The sequence shown here is derived from an EMBL/GenBank/DDBJ whole genome shotgun (WGS) entry which is preliminary data.</text>
</comment>
<evidence type="ECO:0000313" key="7">
    <source>
        <dbReference type="EMBL" id="KAE9247952.1"/>
    </source>
</evidence>
<dbReference type="EMBL" id="QXFX01000141">
    <property type="protein sequence ID" value="KAE9129467.1"/>
    <property type="molecule type" value="Genomic_DNA"/>
</dbReference>
<accession>A0A6A3FK72</accession>
<evidence type="ECO:0000313" key="18">
    <source>
        <dbReference type="Proteomes" id="UP000476176"/>
    </source>
</evidence>
<evidence type="ECO:0000313" key="11">
    <source>
        <dbReference type="Proteomes" id="UP000429523"/>
    </source>
</evidence>
<dbReference type="EMBL" id="QXFZ01000158">
    <property type="protein sequence ID" value="KAE9129618.1"/>
    <property type="molecule type" value="Genomic_DNA"/>
</dbReference>
<dbReference type="AlphaFoldDB" id="A0A6A3FK72"/>
<dbReference type="Proteomes" id="UP000440367">
    <property type="component" value="Unassembled WGS sequence"/>
</dbReference>
<evidence type="ECO:0000313" key="9">
    <source>
        <dbReference type="EMBL" id="KAE9322791.1"/>
    </source>
</evidence>
<sequence>MQPNPAATVSGYTFVSGDCFLNKVVRSCTMHAWHQATVDASKLGGDTRDTVPRILGENTASPLPILVQDGPFLTKRHLSPIAQRRSGGCSRQPLAIDTHCGSCRSATLSTNEGNEGNGG</sequence>
<dbReference type="EMBL" id="QXGD01000186">
    <property type="protein sequence ID" value="KAE9248735.1"/>
    <property type="molecule type" value="Genomic_DNA"/>
</dbReference>
<protein>
    <submittedName>
        <fullName evidence="1">Uncharacterized protein</fullName>
    </submittedName>
</protein>
<dbReference type="Proteomes" id="UP000486351">
    <property type="component" value="Unassembled WGS sequence"/>
</dbReference>
<organism evidence="1 11">
    <name type="scientific">Phytophthora fragariae</name>
    <dbReference type="NCBI Taxonomy" id="53985"/>
    <lineage>
        <taxon>Eukaryota</taxon>
        <taxon>Sar</taxon>
        <taxon>Stramenopiles</taxon>
        <taxon>Oomycota</taxon>
        <taxon>Peronosporomycetes</taxon>
        <taxon>Peronosporales</taxon>
        <taxon>Peronosporaceae</taxon>
        <taxon>Phytophthora</taxon>
    </lineage>
</organism>
<evidence type="ECO:0000313" key="12">
    <source>
        <dbReference type="Proteomes" id="UP000433483"/>
    </source>
</evidence>
<evidence type="ECO:0000313" key="16">
    <source>
        <dbReference type="Proteomes" id="UP000441208"/>
    </source>
</evidence>
<evidence type="ECO:0000313" key="6">
    <source>
        <dbReference type="EMBL" id="KAE9227097.1"/>
    </source>
</evidence>
<evidence type="ECO:0000313" key="13">
    <source>
        <dbReference type="Proteomes" id="UP000437068"/>
    </source>
</evidence>
<keyword evidence="12" id="KW-1185">Reference proteome</keyword>
<evidence type="ECO:0000313" key="4">
    <source>
        <dbReference type="EMBL" id="KAE9129618.1"/>
    </source>
</evidence>
<dbReference type="Proteomes" id="UP000460718">
    <property type="component" value="Unassembled WGS sequence"/>
</dbReference>
<evidence type="ECO:0000313" key="10">
    <source>
        <dbReference type="EMBL" id="KAE9355086.1"/>
    </source>
</evidence>
<dbReference type="EMBL" id="QXGE01000142">
    <property type="protein sequence ID" value="KAE9322791.1"/>
    <property type="molecule type" value="Genomic_DNA"/>
</dbReference>
<evidence type="ECO:0000313" key="2">
    <source>
        <dbReference type="EMBL" id="KAE9023545.1"/>
    </source>
</evidence>
<evidence type="ECO:0000313" key="14">
    <source>
        <dbReference type="Proteomes" id="UP000440367"/>
    </source>
</evidence>
<evidence type="ECO:0000313" key="1">
    <source>
        <dbReference type="EMBL" id="KAE8945076.1"/>
    </source>
</evidence>
<dbReference type="EMBL" id="QXGA01000131">
    <property type="protein sequence ID" value="KAE9151807.1"/>
    <property type="molecule type" value="Genomic_DNA"/>
</dbReference>
<dbReference type="Proteomes" id="UP000440732">
    <property type="component" value="Unassembled WGS sequence"/>
</dbReference>
<dbReference type="EMBL" id="QXGC01000137">
    <property type="protein sequence ID" value="KAE9247952.1"/>
    <property type="molecule type" value="Genomic_DNA"/>
</dbReference>
<reference evidence="11 12" key="1">
    <citation type="submission" date="2018-08" db="EMBL/GenBank/DDBJ databases">
        <title>Genomic investigation of the strawberry pathogen Phytophthora fragariae indicates pathogenicity is determined by transcriptional variation in three key races.</title>
        <authorList>
            <person name="Adams T.M."/>
            <person name="Armitage A.D."/>
            <person name="Sobczyk M.K."/>
            <person name="Bates H.J."/>
            <person name="Dunwell J.M."/>
            <person name="Nellist C.F."/>
            <person name="Harrison R.J."/>
        </authorList>
    </citation>
    <scope>NUCLEOTIDE SEQUENCE [LARGE SCALE GENOMIC DNA]</scope>
    <source>
        <strain evidence="9 13">A4</strain>
        <strain evidence="8 14">BC-1</strain>
        <strain evidence="7 18">BC-23</strain>
        <strain evidence="6 12">NOV-27</strain>
        <strain evidence="5 15">NOV-5</strain>
        <strain evidence="4 16">NOV-71</strain>
        <strain evidence="10 19">NOV-77</strain>
        <strain evidence="1 11">NOV-9</strain>
        <strain evidence="3 20">ONT-3</strain>
        <strain evidence="2 17">SCRP245</strain>
    </source>
</reference>
<dbReference type="Proteomes" id="UP000433483">
    <property type="component" value="Unassembled WGS sequence"/>
</dbReference>
<dbReference type="Proteomes" id="UP000488956">
    <property type="component" value="Unassembled WGS sequence"/>
</dbReference>
<dbReference type="EMBL" id="QXGB01000162">
    <property type="protein sequence ID" value="KAE9227097.1"/>
    <property type="molecule type" value="Genomic_DNA"/>
</dbReference>
<evidence type="ECO:0000313" key="19">
    <source>
        <dbReference type="Proteomes" id="UP000486351"/>
    </source>
</evidence>
<evidence type="ECO:0000313" key="8">
    <source>
        <dbReference type="EMBL" id="KAE9248735.1"/>
    </source>
</evidence>
<dbReference type="EMBL" id="QXFY01000140">
    <property type="protein sequence ID" value="KAE9355086.1"/>
    <property type="molecule type" value="Genomic_DNA"/>
</dbReference>
<gene>
    <name evidence="9" type="ORF">PF001_g4227</name>
    <name evidence="8" type="ORF">PF002_g5637</name>
    <name evidence="7" type="ORF">PF004_g4081</name>
    <name evidence="6" type="ORF">PF005_g4857</name>
    <name evidence="5" type="ORF">PF006_g3923</name>
    <name evidence="4" type="ORF">PF007_g4819</name>
    <name evidence="10" type="ORF">PF008_g4226</name>
    <name evidence="1" type="ORF">PF009_g5261</name>
    <name evidence="3" type="ORF">PF010_g4178</name>
    <name evidence="2" type="ORF">PF011_g3927</name>
</gene>
<evidence type="ECO:0000313" key="20">
    <source>
        <dbReference type="Proteomes" id="UP000488956"/>
    </source>
</evidence>
<dbReference type="Proteomes" id="UP000437068">
    <property type="component" value="Unassembled WGS sequence"/>
</dbReference>
<dbReference type="EMBL" id="QXFW01000136">
    <property type="protein sequence ID" value="KAE9023545.1"/>
    <property type="molecule type" value="Genomic_DNA"/>
</dbReference>
<evidence type="ECO:0000313" key="3">
    <source>
        <dbReference type="EMBL" id="KAE9129467.1"/>
    </source>
</evidence>
<evidence type="ECO:0000313" key="5">
    <source>
        <dbReference type="EMBL" id="KAE9151807.1"/>
    </source>
</evidence>
<dbReference type="EMBL" id="QXGF01000173">
    <property type="protein sequence ID" value="KAE8945076.1"/>
    <property type="molecule type" value="Genomic_DNA"/>
</dbReference>
<dbReference type="OrthoDB" id="10272888at2759"/>
<evidence type="ECO:0000313" key="17">
    <source>
        <dbReference type="Proteomes" id="UP000460718"/>
    </source>
</evidence>
<name>A0A6A3FK72_9STRA</name>
<dbReference type="Proteomes" id="UP000429523">
    <property type="component" value="Unassembled WGS sequence"/>
</dbReference>
<evidence type="ECO:0000313" key="15">
    <source>
        <dbReference type="Proteomes" id="UP000440732"/>
    </source>
</evidence>
<dbReference type="Proteomes" id="UP000476176">
    <property type="component" value="Unassembled WGS sequence"/>
</dbReference>
<dbReference type="Proteomes" id="UP000441208">
    <property type="component" value="Unassembled WGS sequence"/>
</dbReference>
<proteinExistence type="predicted"/>